<feature type="chain" id="PRO_5002528457" evidence="1">
    <location>
        <begin position="18"/>
        <end position="329"/>
    </location>
</feature>
<gene>
    <name evidence="3" type="primary">plcA_13</name>
    <name evidence="3" type="ORF">CFO_g4151</name>
</gene>
<sequence length="329" mass="36401">MRLSMLAMLGFLAFSHAGSYKGITDAWSFNLDTFDQTAWMSTLGDDVPLTSLSIPGTHHSMTDNIEDDSMQTQNMPLLKQLHGGIRYIDITCRYTDDSMMVYNGRVNTGYSLEDVLTTLFDFLDAQPSEAIILRIQKGGIPSPSTAFLDSMEKHFVPGSKIGDRAVQKIYSSNTDGIAIPTLGDARGKVLVLQDFNTSPPGRYGIPWDLGAVSGYNYKPDSSNLLLTLKWAIVKTRISQSRANDYDKLRITYATAGIVKNGFGYGMNWLLGRYIMFEEGDCFGIIVMDFPGCDVVQQILLLNAQYRVARLPDVPSDQSAITAVEDVHTD</sequence>
<accession>A0A0F8DBT2</accession>
<dbReference type="Proteomes" id="UP000034841">
    <property type="component" value="Unassembled WGS sequence"/>
</dbReference>
<keyword evidence="3" id="KW-0456">Lyase</keyword>
<keyword evidence="1" id="KW-0732">Signal</keyword>
<dbReference type="PROSITE" id="PS50007">
    <property type="entry name" value="PIPLC_X_DOMAIN"/>
    <property type="match status" value="1"/>
</dbReference>
<dbReference type="SMART" id="SM00148">
    <property type="entry name" value="PLCXc"/>
    <property type="match status" value="1"/>
</dbReference>
<dbReference type="Pfam" id="PF00388">
    <property type="entry name" value="PI-PLC-X"/>
    <property type="match status" value="1"/>
</dbReference>
<feature type="signal peptide" evidence="1">
    <location>
        <begin position="1"/>
        <end position="17"/>
    </location>
</feature>
<dbReference type="Gene3D" id="3.20.20.190">
    <property type="entry name" value="Phosphatidylinositol (PI) phosphodiesterase"/>
    <property type="match status" value="1"/>
</dbReference>
<dbReference type="GO" id="GO:0008081">
    <property type="term" value="F:phosphoric diester hydrolase activity"/>
    <property type="evidence" value="ECO:0007669"/>
    <property type="project" value="InterPro"/>
</dbReference>
<dbReference type="GO" id="GO:0004436">
    <property type="term" value="F:phosphatidylinositol diacylglycerol-lyase activity"/>
    <property type="evidence" value="ECO:0007669"/>
    <property type="project" value="UniProtKB-EC"/>
</dbReference>
<dbReference type="EC" id="4.6.1.13" evidence="3"/>
<evidence type="ECO:0000256" key="1">
    <source>
        <dbReference type="SAM" id="SignalP"/>
    </source>
</evidence>
<organism evidence="3 4">
    <name type="scientific">Ceratocystis fimbriata f. sp. platani</name>
    <dbReference type="NCBI Taxonomy" id="88771"/>
    <lineage>
        <taxon>Eukaryota</taxon>
        <taxon>Fungi</taxon>
        <taxon>Dikarya</taxon>
        <taxon>Ascomycota</taxon>
        <taxon>Pezizomycotina</taxon>
        <taxon>Sordariomycetes</taxon>
        <taxon>Hypocreomycetidae</taxon>
        <taxon>Microascales</taxon>
        <taxon>Ceratocystidaceae</taxon>
        <taxon>Ceratocystis</taxon>
    </lineage>
</organism>
<dbReference type="OrthoDB" id="1046782at2759"/>
<dbReference type="PANTHER" id="PTHR13593">
    <property type="match status" value="1"/>
</dbReference>
<protein>
    <submittedName>
        <fullName evidence="3">1-phosphatidylinositol phosphodiesterase</fullName>
        <ecNumber evidence="3">4.6.1.13</ecNumber>
    </submittedName>
</protein>
<dbReference type="AlphaFoldDB" id="A0A0F8DBT2"/>
<name>A0A0F8DBT2_CERFI</name>
<dbReference type="InterPro" id="IPR000909">
    <property type="entry name" value="PLipase_C_PInositol-sp_X_dom"/>
</dbReference>
<dbReference type="PANTHER" id="PTHR13593:SF113">
    <property type="entry name" value="SI:DKEY-266F7.9"/>
    <property type="match status" value="1"/>
</dbReference>
<dbReference type="EMBL" id="LBBL01000239">
    <property type="protein sequence ID" value="KKF93489.1"/>
    <property type="molecule type" value="Genomic_DNA"/>
</dbReference>
<evidence type="ECO:0000313" key="4">
    <source>
        <dbReference type="Proteomes" id="UP000034841"/>
    </source>
</evidence>
<evidence type="ECO:0000313" key="3">
    <source>
        <dbReference type="EMBL" id="KKF93489.1"/>
    </source>
</evidence>
<dbReference type="InterPro" id="IPR017946">
    <property type="entry name" value="PLC-like_Pdiesterase_TIM-brl"/>
</dbReference>
<feature type="domain" description="Phosphatidylinositol-specific phospholipase C X" evidence="2">
    <location>
        <begin position="45"/>
        <end position="194"/>
    </location>
</feature>
<comment type="caution">
    <text evidence="3">The sequence shown here is derived from an EMBL/GenBank/DDBJ whole genome shotgun (WGS) entry which is preliminary data.</text>
</comment>
<keyword evidence="4" id="KW-1185">Reference proteome</keyword>
<dbReference type="InterPro" id="IPR051057">
    <property type="entry name" value="PI-PLC_domain"/>
</dbReference>
<reference evidence="3 4" key="1">
    <citation type="submission" date="2015-04" db="EMBL/GenBank/DDBJ databases">
        <title>Genome sequence of Ceratocystis platani, a major pathogen of plane trees.</title>
        <authorList>
            <person name="Belbahri L."/>
        </authorList>
    </citation>
    <scope>NUCLEOTIDE SEQUENCE [LARGE SCALE GENOMIC DNA]</scope>
    <source>
        <strain evidence="3 4">CFO</strain>
    </source>
</reference>
<evidence type="ECO:0000259" key="2">
    <source>
        <dbReference type="SMART" id="SM00148"/>
    </source>
</evidence>
<dbReference type="SUPFAM" id="SSF51695">
    <property type="entry name" value="PLC-like phosphodiesterases"/>
    <property type="match status" value="1"/>
</dbReference>
<dbReference type="GO" id="GO:0006629">
    <property type="term" value="P:lipid metabolic process"/>
    <property type="evidence" value="ECO:0007669"/>
    <property type="project" value="InterPro"/>
</dbReference>
<proteinExistence type="predicted"/>